<dbReference type="Proteomes" id="UP001642360">
    <property type="component" value="Unassembled WGS sequence"/>
</dbReference>
<dbReference type="PANTHER" id="PTHR34204:SF2">
    <property type="entry name" value="RNA-BINDING ASCH DOMAIN PROTEIN"/>
    <property type="match status" value="1"/>
</dbReference>
<protein>
    <recommendedName>
        <fullName evidence="3">Transposase</fullName>
    </recommendedName>
</protein>
<keyword evidence="2" id="KW-1185">Reference proteome</keyword>
<gene>
    <name evidence="1" type="ORF">ILEXP_LOCUS38202</name>
</gene>
<accession>A0ABC8THM3</accession>
<dbReference type="EMBL" id="CAUOFW020005159">
    <property type="protein sequence ID" value="CAK9168789.1"/>
    <property type="molecule type" value="Genomic_DNA"/>
</dbReference>
<proteinExistence type="predicted"/>
<reference evidence="1 2" key="1">
    <citation type="submission" date="2024-02" db="EMBL/GenBank/DDBJ databases">
        <authorList>
            <person name="Vignale AGUSTIN F."/>
            <person name="Sosa J E."/>
            <person name="Modenutti C."/>
        </authorList>
    </citation>
    <scope>NUCLEOTIDE SEQUENCE [LARGE SCALE GENOMIC DNA]</scope>
</reference>
<comment type="caution">
    <text evidence="1">The sequence shown here is derived from an EMBL/GenBank/DDBJ whole genome shotgun (WGS) entry which is preliminary data.</text>
</comment>
<feature type="non-terminal residue" evidence="1">
    <location>
        <position position="1"/>
    </location>
</feature>
<sequence length="122" mass="13739">GIELWGCSEASRFCADCGNIFRGSILTDGARALAKHVNRSSNKYWGTFCGSDSNKNRLAVDIIRHLLVHCCWLNMHIVPPHGLVFEIRVADDYGARWSVDGTKFIGFVEPYMEEGHSKGWKH</sequence>
<evidence type="ECO:0008006" key="3">
    <source>
        <dbReference type="Google" id="ProtNLM"/>
    </source>
</evidence>
<organism evidence="1 2">
    <name type="scientific">Ilex paraguariensis</name>
    <name type="common">yerba mate</name>
    <dbReference type="NCBI Taxonomy" id="185542"/>
    <lineage>
        <taxon>Eukaryota</taxon>
        <taxon>Viridiplantae</taxon>
        <taxon>Streptophyta</taxon>
        <taxon>Embryophyta</taxon>
        <taxon>Tracheophyta</taxon>
        <taxon>Spermatophyta</taxon>
        <taxon>Magnoliopsida</taxon>
        <taxon>eudicotyledons</taxon>
        <taxon>Gunneridae</taxon>
        <taxon>Pentapetalae</taxon>
        <taxon>asterids</taxon>
        <taxon>campanulids</taxon>
        <taxon>Aquifoliales</taxon>
        <taxon>Aquifoliaceae</taxon>
        <taxon>Ilex</taxon>
    </lineage>
</organism>
<dbReference type="PANTHER" id="PTHR34204">
    <property type="entry name" value="RNA-BINDING ASCH DOMAIN PROTEIN"/>
    <property type="match status" value="1"/>
</dbReference>
<dbReference type="AlphaFoldDB" id="A0ABC8THM3"/>
<name>A0ABC8THM3_9AQUA</name>
<evidence type="ECO:0000313" key="1">
    <source>
        <dbReference type="EMBL" id="CAK9168789.1"/>
    </source>
</evidence>
<evidence type="ECO:0000313" key="2">
    <source>
        <dbReference type="Proteomes" id="UP001642360"/>
    </source>
</evidence>